<dbReference type="InterPro" id="IPR051531">
    <property type="entry name" value="N-acetyltransferase"/>
</dbReference>
<dbReference type="EC" id="2.-.-.-" evidence="5"/>
<dbReference type="InterPro" id="IPR000182">
    <property type="entry name" value="GNAT_dom"/>
</dbReference>
<dbReference type="AlphaFoldDB" id="A0AAU8CFQ6"/>
<proteinExistence type="inferred from homology"/>
<evidence type="ECO:0000259" key="4">
    <source>
        <dbReference type="PROSITE" id="PS51186"/>
    </source>
</evidence>
<dbReference type="PANTHER" id="PTHR43792:SF8">
    <property type="entry name" value="[RIBOSOMAL PROTEIN US5]-ALANINE N-ACETYLTRANSFERASE"/>
    <property type="match status" value="1"/>
</dbReference>
<sequence>MMPGPVVTEGERVTFRTVERDDAAFLQRSCTDPRIRYSLGSIHHRSRAQQEEGIENWIESEGTATFVACDDAADAPRGHPDDDETTPIGSFNARHVDGDRVWLSYWLLPEYHGEGYGRDMAETGIDYVFENYDVHGITAGAYEFNDASRGLLEAMGFTQVARRRESRYIDGDYYDEVRYDLLRREWAEQ</sequence>
<dbReference type="Gene3D" id="3.40.630.30">
    <property type="match status" value="1"/>
</dbReference>
<keyword evidence="1 5" id="KW-0808">Transferase</keyword>
<evidence type="ECO:0000313" key="5">
    <source>
        <dbReference type="EMBL" id="XCF17847.1"/>
    </source>
</evidence>
<dbReference type="PROSITE" id="PS51186">
    <property type="entry name" value="GNAT"/>
    <property type="match status" value="1"/>
</dbReference>
<dbReference type="KEGG" id="hanx:ABSL23_07540"/>
<evidence type="ECO:0000256" key="3">
    <source>
        <dbReference type="ARBA" id="ARBA00038502"/>
    </source>
</evidence>
<dbReference type="InterPro" id="IPR016181">
    <property type="entry name" value="Acyl_CoA_acyltransferase"/>
</dbReference>
<gene>
    <name evidence="5" type="ORF">ABSL23_07540</name>
</gene>
<dbReference type="GO" id="GO:0016747">
    <property type="term" value="F:acyltransferase activity, transferring groups other than amino-acyl groups"/>
    <property type="evidence" value="ECO:0007669"/>
    <property type="project" value="InterPro"/>
</dbReference>
<reference evidence="5" key="1">
    <citation type="submission" date="2024-06" db="EMBL/GenBank/DDBJ databases">
        <title>Genome Sequence of an extremely halophilic archaeon isolated from Permian era halite, Salado Formation, Carlsbad, New Mexico: Halobacterium sp. strain NMX12-1.</title>
        <authorList>
            <person name="Sotoa L."/>
            <person name="DasSarma P."/>
            <person name="Anton B.P."/>
            <person name="Vincze T."/>
            <person name="Verma I."/>
            <person name="Eralp B."/>
            <person name="Powers D.W."/>
            <person name="Dozier B.L."/>
            <person name="Roberts R.J."/>
            <person name="DasSarma S."/>
        </authorList>
    </citation>
    <scope>NUCLEOTIDE SEQUENCE</scope>
    <source>
        <strain evidence="5">NMX12-1</strain>
    </source>
</reference>
<dbReference type="SUPFAM" id="SSF55729">
    <property type="entry name" value="Acyl-CoA N-acyltransferases (Nat)"/>
    <property type="match status" value="1"/>
</dbReference>
<evidence type="ECO:0000256" key="2">
    <source>
        <dbReference type="ARBA" id="ARBA00023315"/>
    </source>
</evidence>
<dbReference type="EMBL" id="CP159204">
    <property type="protein sequence ID" value="XCF17847.1"/>
    <property type="molecule type" value="Genomic_DNA"/>
</dbReference>
<dbReference type="GeneID" id="91108991"/>
<dbReference type="RefSeq" id="WP_353635242.1">
    <property type="nucleotide sequence ID" value="NZ_CP159204.1"/>
</dbReference>
<feature type="domain" description="N-acetyltransferase" evidence="4">
    <location>
        <begin position="13"/>
        <end position="180"/>
    </location>
</feature>
<keyword evidence="2" id="KW-0012">Acyltransferase</keyword>
<dbReference type="Pfam" id="PF13302">
    <property type="entry name" value="Acetyltransf_3"/>
    <property type="match status" value="1"/>
</dbReference>
<protein>
    <submittedName>
        <fullName evidence="5">GNAT family protein</fullName>
        <ecNumber evidence="5">2.-.-.-</ecNumber>
    </submittedName>
</protein>
<accession>A0AAU8CFQ6</accession>
<evidence type="ECO:0000256" key="1">
    <source>
        <dbReference type="ARBA" id="ARBA00022679"/>
    </source>
</evidence>
<dbReference type="PANTHER" id="PTHR43792">
    <property type="entry name" value="GNAT FAMILY, PUTATIVE (AFU_ORTHOLOGUE AFUA_3G00765)-RELATED-RELATED"/>
    <property type="match status" value="1"/>
</dbReference>
<name>A0AAU8CFQ6_9EURY</name>
<comment type="similarity">
    <text evidence="3">Belongs to the acetyltransferase family. RimJ subfamily.</text>
</comment>
<organism evidence="5">
    <name type="scientific">Halobacterium sp. NMX12-1</name>
    <dbReference type="NCBI Taxonomy" id="3166650"/>
    <lineage>
        <taxon>Archaea</taxon>
        <taxon>Methanobacteriati</taxon>
        <taxon>Methanobacteriota</taxon>
        <taxon>Stenosarchaea group</taxon>
        <taxon>Halobacteria</taxon>
        <taxon>Halobacteriales</taxon>
        <taxon>Halobacteriaceae</taxon>
        <taxon>Halobacterium</taxon>
    </lineage>
</organism>